<protein>
    <submittedName>
        <fullName evidence="2">YbaK/EbsC family protein</fullName>
    </submittedName>
</protein>
<gene>
    <name evidence="2" type="ORF">Q3C12_17800</name>
</gene>
<evidence type="ECO:0000259" key="1">
    <source>
        <dbReference type="Pfam" id="PF04073"/>
    </source>
</evidence>
<dbReference type="Proteomes" id="UP001168883">
    <property type="component" value="Unassembled WGS sequence"/>
</dbReference>
<dbReference type="RefSeq" id="WP_127485879.1">
    <property type="nucleotide sequence ID" value="NZ_JAUMKJ010000021.1"/>
</dbReference>
<feature type="domain" description="YbaK/aminoacyl-tRNA synthetase-associated" evidence="1">
    <location>
        <begin position="31"/>
        <end position="148"/>
    </location>
</feature>
<evidence type="ECO:0000313" key="2">
    <source>
        <dbReference type="EMBL" id="MDO3678865.1"/>
    </source>
</evidence>
<comment type="caution">
    <text evidence="2">The sequence shown here is derived from an EMBL/GenBank/DDBJ whole genome shotgun (WGS) entry which is preliminary data.</text>
</comment>
<proteinExistence type="predicted"/>
<dbReference type="PANTHER" id="PTHR30411:SF1">
    <property type="entry name" value="CYTOPLASMIC PROTEIN"/>
    <property type="match status" value="1"/>
</dbReference>
<name>A0ABT8VD27_9BACL</name>
<reference evidence="2" key="1">
    <citation type="submission" date="2023-07" db="EMBL/GenBank/DDBJ databases">
        <authorList>
            <person name="Aktuganov G."/>
            <person name="Boyko T."/>
            <person name="Delegan Y."/>
            <person name="Galimzianova N."/>
            <person name="Gilvanova E."/>
            <person name="Korobov V."/>
            <person name="Kuzmina L."/>
            <person name="Melentiev A."/>
            <person name="Milman P."/>
            <person name="Ryabova A."/>
            <person name="Stupak E."/>
            <person name="Yasakov T."/>
            <person name="Zharikova N."/>
            <person name="Zhurenko E."/>
        </authorList>
    </citation>
    <scope>NUCLEOTIDE SEQUENCE</scope>
    <source>
        <strain evidence="2">IB-739</strain>
    </source>
</reference>
<organism evidence="2 3">
    <name type="scientific">Paenibacillus ehimensis</name>
    <dbReference type="NCBI Taxonomy" id="79264"/>
    <lineage>
        <taxon>Bacteria</taxon>
        <taxon>Bacillati</taxon>
        <taxon>Bacillota</taxon>
        <taxon>Bacilli</taxon>
        <taxon>Bacillales</taxon>
        <taxon>Paenibacillaceae</taxon>
        <taxon>Paenibacillus</taxon>
    </lineage>
</organism>
<sequence>MNSQLKESAQRVQDKLSDLGYPNRVVELPDSTRTAQEAADAIGCEVGQIAKSIVFRLKTSNKPLLVVASGVNRVDEKLISTRMDDKLVKADADFVREHTGFVIGGVAPIGHPEPILTLIDEDLFHCRKLWAAAGHPKAVFELTPDELAAMTRGQVTSVKKG</sequence>
<dbReference type="PANTHER" id="PTHR30411">
    <property type="entry name" value="CYTOPLASMIC PROTEIN"/>
    <property type="match status" value="1"/>
</dbReference>
<dbReference type="Pfam" id="PF04073">
    <property type="entry name" value="tRNA_edit"/>
    <property type="match status" value="1"/>
</dbReference>
<evidence type="ECO:0000313" key="3">
    <source>
        <dbReference type="Proteomes" id="UP001168883"/>
    </source>
</evidence>
<dbReference type="InterPro" id="IPR036754">
    <property type="entry name" value="YbaK/aa-tRNA-synt-asso_dom_sf"/>
</dbReference>
<dbReference type="SUPFAM" id="SSF55826">
    <property type="entry name" value="YbaK/ProRS associated domain"/>
    <property type="match status" value="1"/>
</dbReference>
<dbReference type="CDD" id="cd04333">
    <property type="entry name" value="ProX_deacylase"/>
    <property type="match status" value="1"/>
</dbReference>
<keyword evidence="3" id="KW-1185">Reference proteome</keyword>
<accession>A0ABT8VD27</accession>
<dbReference type="EMBL" id="JAUMKJ010000021">
    <property type="protein sequence ID" value="MDO3678865.1"/>
    <property type="molecule type" value="Genomic_DNA"/>
</dbReference>
<dbReference type="InterPro" id="IPR007214">
    <property type="entry name" value="YbaK/aa-tRNA-synth-assoc-dom"/>
</dbReference>
<dbReference type="Gene3D" id="3.90.960.10">
    <property type="entry name" value="YbaK/aminoacyl-tRNA synthetase-associated domain"/>
    <property type="match status" value="1"/>
</dbReference>